<sequence>MKIEYRNAKFDGEGYPETVLVDGKPVGTFFTYEEGWGCEYRDKLITADDYQRNLNGEKLGQVVDFGELDYNDAKAKLTAILKAMN</sequence>
<reference evidence="1 2" key="1">
    <citation type="journal article" date="2015" name="Genome Announc.">
        <title>Expanding the biotechnology potential of lactobacilli through comparative genomics of 213 strains and associated genera.</title>
        <authorList>
            <person name="Sun Z."/>
            <person name="Harris H.M."/>
            <person name="McCann A."/>
            <person name="Guo C."/>
            <person name="Argimon S."/>
            <person name="Zhang W."/>
            <person name="Yang X."/>
            <person name="Jeffery I.B."/>
            <person name="Cooney J.C."/>
            <person name="Kagawa T.F."/>
            <person name="Liu W."/>
            <person name="Song Y."/>
            <person name="Salvetti E."/>
            <person name="Wrobel A."/>
            <person name="Rasinkangas P."/>
            <person name="Parkhill J."/>
            <person name="Rea M.C."/>
            <person name="O'Sullivan O."/>
            <person name="Ritari J."/>
            <person name="Douillard F.P."/>
            <person name="Paul Ross R."/>
            <person name="Yang R."/>
            <person name="Briner A.E."/>
            <person name="Felis G.E."/>
            <person name="de Vos W.M."/>
            <person name="Barrangou R."/>
            <person name="Klaenhammer T.R."/>
            <person name="Caufield P.W."/>
            <person name="Cui Y."/>
            <person name="Zhang H."/>
            <person name="O'Toole P.W."/>
        </authorList>
    </citation>
    <scope>NUCLEOTIDE SEQUENCE [LARGE SCALE GENOMIC DNA]</scope>
    <source>
        <strain evidence="1 2">DSM 15946</strain>
    </source>
</reference>
<dbReference type="Proteomes" id="UP000050816">
    <property type="component" value="Unassembled WGS sequence"/>
</dbReference>
<gene>
    <name evidence="1" type="ORF">FC43_GL001093</name>
</gene>
<dbReference type="RefSeq" id="WP_056954092.1">
    <property type="nucleotide sequence ID" value="NZ_AZFK01000018.1"/>
</dbReference>
<dbReference type="EMBL" id="AZFK01000018">
    <property type="protein sequence ID" value="KRL91673.1"/>
    <property type="molecule type" value="Genomic_DNA"/>
</dbReference>
<accession>A0A0R1UE23</accession>
<dbReference type="AlphaFoldDB" id="A0A0R1UE23"/>
<dbReference type="PATRIC" id="fig|1423760.3.peg.1156"/>
<evidence type="ECO:0000313" key="2">
    <source>
        <dbReference type="Proteomes" id="UP000050816"/>
    </source>
</evidence>
<comment type="caution">
    <text evidence="1">The sequence shown here is derived from an EMBL/GenBank/DDBJ whole genome shotgun (WGS) entry which is preliminary data.</text>
</comment>
<evidence type="ECO:0000313" key="1">
    <source>
        <dbReference type="EMBL" id="KRL91673.1"/>
    </source>
</evidence>
<organism evidence="1 2">
    <name type="scientific">Limosilactobacillus ingluviei DSM 15946</name>
    <dbReference type="NCBI Taxonomy" id="1423760"/>
    <lineage>
        <taxon>Bacteria</taxon>
        <taxon>Bacillati</taxon>
        <taxon>Bacillota</taxon>
        <taxon>Bacilli</taxon>
        <taxon>Lactobacillales</taxon>
        <taxon>Lactobacillaceae</taxon>
        <taxon>Limosilactobacillus</taxon>
    </lineage>
</organism>
<protein>
    <submittedName>
        <fullName evidence="1">Uncharacterized protein</fullName>
    </submittedName>
</protein>
<proteinExistence type="predicted"/>
<name>A0A0R1UE23_9LACO</name>